<organism evidence="3 4">
    <name type="scientific">Aporhodopirellula aestuarii</name>
    <dbReference type="NCBI Taxonomy" id="2950107"/>
    <lineage>
        <taxon>Bacteria</taxon>
        <taxon>Pseudomonadati</taxon>
        <taxon>Planctomycetota</taxon>
        <taxon>Planctomycetia</taxon>
        <taxon>Pirellulales</taxon>
        <taxon>Pirellulaceae</taxon>
        <taxon>Aporhodopirellula</taxon>
    </lineage>
</organism>
<accession>A0ABT0U6V5</accession>
<sequence>MKRLYTLALATASLTFSSATLLSSGNASACGGGGYYAPPVQSHAYDVPSYPIHTSYYTTRSYPTHAHNPPVHHTPHTPGASSVTSFPTPSPPRPQVSFPSNSFPNNTFPNSIPSTFPQVQQPNFPGNSTGGPGNASGPSIQLGQIGENSLRNRE</sequence>
<feature type="compositionally biased region" description="Polar residues" evidence="1">
    <location>
        <begin position="136"/>
        <end position="154"/>
    </location>
</feature>
<reference evidence="3 4" key="1">
    <citation type="journal article" date="2022" name="Syst. Appl. Microbiol.">
        <title>Rhodopirellula aestuarii sp. nov., a novel member of the genus Rhodopirellula isolated from brackish sediments collected in the Tagus River estuary, Portugal.</title>
        <authorList>
            <person name="Vitorino I.R."/>
            <person name="Klimek D."/>
            <person name="Calusinska M."/>
            <person name="Lobo-da-Cunha A."/>
            <person name="Vasconcelos V."/>
            <person name="Lage O.M."/>
        </authorList>
    </citation>
    <scope>NUCLEOTIDE SEQUENCE [LARGE SCALE GENOMIC DNA]</scope>
    <source>
        <strain evidence="3 4">ICT_H3.1</strain>
    </source>
</reference>
<protein>
    <recommendedName>
        <fullName evidence="5">Secreted protein</fullName>
    </recommendedName>
</protein>
<dbReference type="RefSeq" id="WP_250930317.1">
    <property type="nucleotide sequence ID" value="NZ_JAMQBK010000051.1"/>
</dbReference>
<evidence type="ECO:0000256" key="1">
    <source>
        <dbReference type="SAM" id="MobiDB-lite"/>
    </source>
</evidence>
<feature type="compositionally biased region" description="Polar residues" evidence="1">
    <location>
        <begin position="116"/>
        <end position="127"/>
    </location>
</feature>
<feature type="compositionally biased region" description="Low complexity" evidence="1">
    <location>
        <begin position="95"/>
        <end position="115"/>
    </location>
</feature>
<keyword evidence="4" id="KW-1185">Reference proteome</keyword>
<proteinExistence type="predicted"/>
<comment type="caution">
    <text evidence="3">The sequence shown here is derived from an EMBL/GenBank/DDBJ whole genome shotgun (WGS) entry which is preliminary data.</text>
</comment>
<dbReference type="EMBL" id="JAMQBK010000051">
    <property type="protein sequence ID" value="MCM2372682.1"/>
    <property type="molecule type" value="Genomic_DNA"/>
</dbReference>
<evidence type="ECO:0000256" key="2">
    <source>
        <dbReference type="SAM" id="SignalP"/>
    </source>
</evidence>
<name>A0ABT0U6V5_9BACT</name>
<evidence type="ECO:0000313" key="3">
    <source>
        <dbReference type="EMBL" id="MCM2372682.1"/>
    </source>
</evidence>
<feature type="region of interest" description="Disordered" evidence="1">
    <location>
        <begin position="60"/>
        <end position="154"/>
    </location>
</feature>
<gene>
    <name evidence="3" type="ORF">NB063_18880</name>
</gene>
<keyword evidence="2" id="KW-0732">Signal</keyword>
<feature type="chain" id="PRO_5045838532" description="Secreted protein" evidence="2">
    <location>
        <begin position="30"/>
        <end position="154"/>
    </location>
</feature>
<feature type="compositionally biased region" description="Low complexity" evidence="1">
    <location>
        <begin position="63"/>
        <end position="87"/>
    </location>
</feature>
<evidence type="ECO:0000313" key="4">
    <source>
        <dbReference type="Proteomes" id="UP001202961"/>
    </source>
</evidence>
<dbReference type="Proteomes" id="UP001202961">
    <property type="component" value="Unassembled WGS sequence"/>
</dbReference>
<feature type="signal peptide" evidence="2">
    <location>
        <begin position="1"/>
        <end position="29"/>
    </location>
</feature>
<evidence type="ECO:0008006" key="5">
    <source>
        <dbReference type="Google" id="ProtNLM"/>
    </source>
</evidence>